<dbReference type="Proteomes" id="UP000051491">
    <property type="component" value="Unassembled WGS sequence"/>
</dbReference>
<comment type="caution">
    <text evidence="2">The sequence shown here is derived from an EMBL/GenBank/DDBJ whole genome shotgun (WGS) entry which is preliminary data.</text>
</comment>
<dbReference type="OrthoDB" id="2300474at2"/>
<dbReference type="Pfam" id="PF06114">
    <property type="entry name" value="Peptidase_M78"/>
    <property type="match status" value="1"/>
</dbReference>
<evidence type="ECO:0000313" key="3">
    <source>
        <dbReference type="Proteomes" id="UP000051491"/>
    </source>
</evidence>
<dbReference type="RefSeq" id="WP_010494466.1">
    <property type="nucleotide sequence ID" value="NZ_JQBK01000001.1"/>
</dbReference>
<proteinExistence type="predicted"/>
<reference evidence="2 3" key="1">
    <citation type="journal article" date="2015" name="Genome Announc.">
        <title>Expanding the biotechnology potential of lactobacilli through comparative genomics of 213 strains and associated genera.</title>
        <authorList>
            <person name="Sun Z."/>
            <person name="Harris H.M."/>
            <person name="McCann A."/>
            <person name="Guo C."/>
            <person name="Argimon S."/>
            <person name="Zhang W."/>
            <person name="Yang X."/>
            <person name="Jeffery I.B."/>
            <person name="Cooney J.C."/>
            <person name="Kagawa T.F."/>
            <person name="Liu W."/>
            <person name="Song Y."/>
            <person name="Salvetti E."/>
            <person name="Wrobel A."/>
            <person name="Rasinkangas P."/>
            <person name="Parkhill J."/>
            <person name="Rea M.C."/>
            <person name="O'Sullivan O."/>
            <person name="Ritari J."/>
            <person name="Douillard F.P."/>
            <person name="Paul Ross R."/>
            <person name="Yang R."/>
            <person name="Briner A.E."/>
            <person name="Felis G.E."/>
            <person name="de Vos W.M."/>
            <person name="Barrangou R."/>
            <person name="Klaenhammer T.R."/>
            <person name="Caufield P.W."/>
            <person name="Cui Y."/>
            <person name="Zhang H."/>
            <person name="O'Toole P.W."/>
        </authorList>
    </citation>
    <scope>NUCLEOTIDE SEQUENCE [LARGE SCALE GENOMIC DNA]</scope>
    <source>
        <strain evidence="2 3">DSM 15353</strain>
    </source>
</reference>
<dbReference type="InterPro" id="IPR010359">
    <property type="entry name" value="IrrE_HExxH"/>
</dbReference>
<evidence type="ECO:0000259" key="1">
    <source>
        <dbReference type="Pfam" id="PF06114"/>
    </source>
</evidence>
<protein>
    <recommendedName>
        <fullName evidence="1">IrrE N-terminal-like domain-containing protein</fullName>
    </recommendedName>
</protein>
<name>A0A0R2KPH6_9LACO</name>
<organism evidence="2 3">
    <name type="scientific">Ligilactobacillus acidipiscis</name>
    <dbReference type="NCBI Taxonomy" id="89059"/>
    <lineage>
        <taxon>Bacteria</taxon>
        <taxon>Bacillati</taxon>
        <taxon>Bacillota</taxon>
        <taxon>Bacilli</taxon>
        <taxon>Lactobacillales</taxon>
        <taxon>Lactobacillaceae</taxon>
        <taxon>Ligilactobacillus</taxon>
    </lineage>
</organism>
<gene>
    <name evidence="2" type="ORF">IV43_GL000012</name>
</gene>
<accession>A0A0R2KPH6</accession>
<feature type="domain" description="IrrE N-terminal-like" evidence="1">
    <location>
        <begin position="28"/>
        <end position="115"/>
    </location>
</feature>
<dbReference type="EMBL" id="JQBK01000001">
    <property type="protein sequence ID" value="KRN88164.1"/>
    <property type="molecule type" value="Genomic_DNA"/>
</dbReference>
<sequence length="139" mass="16228">MNDAITWLCAYAFDRNINVTLDKLSFSTDVPSCMFGRSIIINTNWKNQNELPFIIAHEIGHVLNEDEGKLYYSTSTAHSKFETAANERAIDLLLEYCDHEDFLPNNYIDFMELYGIPRYVEEKVKKCFMRVQLEIHSGY</sequence>
<evidence type="ECO:0000313" key="2">
    <source>
        <dbReference type="EMBL" id="KRN88164.1"/>
    </source>
</evidence>
<dbReference type="Gene3D" id="1.10.10.2910">
    <property type="match status" value="1"/>
</dbReference>
<dbReference type="AlphaFoldDB" id="A0A0R2KPH6"/>
<dbReference type="PATRIC" id="fig|89059.3.peg.12"/>